<dbReference type="InterPro" id="IPR013083">
    <property type="entry name" value="Znf_RING/FYVE/PHD"/>
</dbReference>
<dbReference type="SUPFAM" id="SSF57850">
    <property type="entry name" value="RING/U-box"/>
    <property type="match status" value="1"/>
</dbReference>
<dbReference type="InterPro" id="IPR001841">
    <property type="entry name" value="Znf_RING"/>
</dbReference>
<feature type="domain" description="RING-type" evidence="3">
    <location>
        <begin position="111"/>
        <end position="153"/>
    </location>
</feature>
<dbReference type="PANTHER" id="PTHR46592">
    <property type="entry name" value="RING-H2 FINGER PROTEIN ATL67"/>
    <property type="match status" value="1"/>
</dbReference>
<keyword evidence="2" id="KW-1133">Transmembrane helix</keyword>
<gene>
    <name evidence="4" type="ORF">RJT34_18059</name>
</gene>
<name>A0AAN9JBB6_CLITE</name>
<dbReference type="SMART" id="SM00184">
    <property type="entry name" value="RING"/>
    <property type="match status" value="1"/>
</dbReference>
<keyword evidence="1" id="KW-0479">Metal-binding</keyword>
<dbReference type="GO" id="GO:0016740">
    <property type="term" value="F:transferase activity"/>
    <property type="evidence" value="ECO:0007669"/>
    <property type="project" value="InterPro"/>
</dbReference>
<accession>A0AAN9JBB6</accession>
<reference evidence="4 5" key="1">
    <citation type="submission" date="2024-01" db="EMBL/GenBank/DDBJ databases">
        <title>The genomes of 5 underutilized Papilionoideae crops provide insights into root nodulation and disease resistance.</title>
        <authorList>
            <person name="Yuan L."/>
        </authorList>
    </citation>
    <scope>NUCLEOTIDE SEQUENCE [LARGE SCALE GENOMIC DNA]</scope>
    <source>
        <strain evidence="4">LY-2023</strain>
        <tissue evidence="4">Leaf</tissue>
    </source>
</reference>
<evidence type="ECO:0000313" key="4">
    <source>
        <dbReference type="EMBL" id="KAK7295154.1"/>
    </source>
</evidence>
<dbReference type="GO" id="GO:0008270">
    <property type="term" value="F:zinc ion binding"/>
    <property type="evidence" value="ECO:0007669"/>
    <property type="project" value="UniProtKB-KW"/>
</dbReference>
<keyword evidence="2" id="KW-0472">Membrane</keyword>
<dbReference type="AlphaFoldDB" id="A0AAN9JBB6"/>
<keyword evidence="1" id="KW-0863">Zinc-finger</keyword>
<dbReference type="Gene3D" id="3.30.40.10">
    <property type="entry name" value="Zinc/RING finger domain, C3HC4 (zinc finger)"/>
    <property type="match status" value="1"/>
</dbReference>
<organism evidence="4 5">
    <name type="scientific">Clitoria ternatea</name>
    <name type="common">Butterfly pea</name>
    <dbReference type="NCBI Taxonomy" id="43366"/>
    <lineage>
        <taxon>Eukaryota</taxon>
        <taxon>Viridiplantae</taxon>
        <taxon>Streptophyta</taxon>
        <taxon>Embryophyta</taxon>
        <taxon>Tracheophyta</taxon>
        <taxon>Spermatophyta</taxon>
        <taxon>Magnoliopsida</taxon>
        <taxon>eudicotyledons</taxon>
        <taxon>Gunneridae</taxon>
        <taxon>Pentapetalae</taxon>
        <taxon>rosids</taxon>
        <taxon>fabids</taxon>
        <taxon>Fabales</taxon>
        <taxon>Fabaceae</taxon>
        <taxon>Papilionoideae</taxon>
        <taxon>50 kb inversion clade</taxon>
        <taxon>NPAAA clade</taxon>
        <taxon>indigoferoid/millettioid clade</taxon>
        <taxon>Phaseoleae</taxon>
        <taxon>Clitoria</taxon>
    </lineage>
</organism>
<evidence type="ECO:0000256" key="2">
    <source>
        <dbReference type="SAM" id="Phobius"/>
    </source>
</evidence>
<dbReference type="GO" id="GO:0016567">
    <property type="term" value="P:protein ubiquitination"/>
    <property type="evidence" value="ECO:0007669"/>
    <property type="project" value="InterPro"/>
</dbReference>
<evidence type="ECO:0000256" key="1">
    <source>
        <dbReference type="PROSITE-ProRule" id="PRU00175"/>
    </source>
</evidence>
<keyword evidence="5" id="KW-1185">Reference proteome</keyword>
<evidence type="ECO:0000313" key="5">
    <source>
        <dbReference type="Proteomes" id="UP001359559"/>
    </source>
</evidence>
<feature type="transmembrane region" description="Helical" evidence="2">
    <location>
        <begin position="33"/>
        <end position="55"/>
    </location>
</feature>
<comment type="caution">
    <text evidence="4">The sequence shown here is derived from an EMBL/GenBank/DDBJ whole genome shotgun (WGS) entry which is preliminary data.</text>
</comment>
<protein>
    <recommendedName>
        <fullName evidence="3">RING-type domain-containing protein</fullName>
    </recommendedName>
</protein>
<dbReference type="Proteomes" id="UP001359559">
    <property type="component" value="Unassembled WGS sequence"/>
</dbReference>
<evidence type="ECO:0000259" key="3">
    <source>
        <dbReference type="PROSITE" id="PS50089"/>
    </source>
</evidence>
<dbReference type="Pfam" id="PF13639">
    <property type="entry name" value="zf-RING_2"/>
    <property type="match status" value="1"/>
</dbReference>
<dbReference type="CDD" id="cd16461">
    <property type="entry name" value="RING-H2_EL5-like"/>
    <property type="match status" value="1"/>
</dbReference>
<dbReference type="InterPro" id="IPR044289">
    <property type="entry name" value="ATL67-70"/>
</dbReference>
<keyword evidence="1" id="KW-0862">Zinc</keyword>
<dbReference type="EMBL" id="JAYKXN010000004">
    <property type="protein sequence ID" value="KAK7295154.1"/>
    <property type="molecule type" value="Genomic_DNA"/>
</dbReference>
<keyword evidence="2" id="KW-0812">Transmembrane</keyword>
<sequence>MSSISPSVSATGDAAAAATIPPSSLATNNQLDWVTKLFLVIVFLSLFIQLCYIYIVMRREQNNATTLNSESDNNENKNPTGLPIDIINSYHSFPYSKTNNEATMSDHDTTCSICISDYEESEILRMMPQCQHYFHKDCVDSWLKVNASCPICRNSMQPSNNDITLPECV</sequence>
<dbReference type="PROSITE" id="PS50089">
    <property type="entry name" value="ZF_RING_2"/>
    <property type="match status" value="1"/>
</dbReference>
<proteinExistence type="predicted"/>
<dbReference type="PANTHER" id="PTHR46592:SF5">
    <property type="entry name" value="ANAPHASE-PROMOTING COMPLEX SUBUNIT 11 RING-H2 FINGER PROTEIN"/>
    <property type="match status" value="1"/>
</dbReference>